<accession>A0A2S7IKE5</accession>
<keyword evidence="4" id="KW-1185">Reference proteome</keyword>
<gene>
    <name evidence="3" type="ORF">C5O19_15885</name>
</gene>
<evidence type="ECO:0000313" key="4">
    <source>
        <dbReference type="Proteomes" id="UP000239590"/>
    </source>
</evidence>
<evidence type="ECO:0000259" key="2">
    <source>
        <dbReference type="Pfam" id="PF02397"/>
    </source>
</evidence>
<comment type="similarity">
    <text evidence="1">Belongs to the bacterial sugar transferase family.</text>
</comment>
<dbReference type="OrthoDB" id="9774190at2"/>
<dbReference type="GO" id="GO:0016780">
    <property type="term" value="F:phosphotransferase activity, for other substituted phosphate groups"/>
    <property type="evidence" value="ECO:0007669"/>
    <property type="project" value="TreeGrafter"/>
</dbReference>
<name>A0A2S7IKE5_9BACT</name>
<dbReference type="Pfam" id="PF02397">
    <property type="entry name" value="Bac_transf"/>
    <property type="match status" value="1"/>
</dbReference>
<evidence type="ECO:0000313" key="3">
    <source>
        <dbReference type="EMBL" id="PQA57034.1"/>
    </source>
</evidence>
<dbReference type="Proteomes" id="UP000239590">
    <property type="component" value="Unassembled WGS sequence"/>
</dbReference>
<evidence type="ECO:0000256" key="1">
    <source>
        <dbReference type="ARBA" id="ARBA00006464"/>
    </source>
</evidence>
<organism evidence="3 4">
    <name type="scientific">Siphonobacter curvatus</name>
    <dbReference type="NCBI Taxonomy" id="2094562"/>
    <lineage>
        <taxon>Bacteria</taxon>
        <taxon>Pseudomonadati</taxon>
        <taxon>Bacteroidota</taxon>
        <taxon>Cytophagia</taxon>
        <taxon>Cytophagales</taxon>
        <taxon>Cytophagaceae</taxon>
        <taxon>Siphonobacter</taxon>
    </lineage>
</organism>
<keyword evidence="3" id="KW-0808">Transferase</keyword>
<sequence>MLSVLPPLVESVSINPVIHQIRSSRNLNSKVLLITDYDYFLTKRDLRRLLLSFQRIILVPAQMKTNQNLETLVKHFEYIHLVTRPGSWQPSKALLIQKSSKFHISTISDFCEQMLGKVYIAESATHRSLAGTLPGFSPSIRLFKKGVDAIFSLGLLLASCPFWLWSAFKINQQSPGSVFYRQVRVGWKEREFTCVKFRSMRLDAEASGATFSSKRDPRTFAFGAFMRKIRLDELPQLLSVLKGEMSLIGPRPERRVFTEVFEEQIPHYRERHRIKPGITGYAQICYPYGAGLKDARHKLMYDLYYIKHWSVRLEAYIFFRTIVTVFTKQGC</sequence>
<dbReference type="EMBL" id="PTRA01000002">
    <property type="protein sequence ID" value="PQA57034.1"/>
    <property type="molecule type" value="Genomic_DNA"/>
</dbReference>
<reference evidence="4" key="1">
    <citation type="submission" date="2018-02" db="EMBL/GenBank/DDBJ databases">
        <title>Genome sequencing of Solimonas sp. HR-BB.</title>
        <authorList>
            <person name="Lee Y."/>
            <person name="Jeon C.O."/>
        </authorList>
    </citation>
    <scope>NUCLEOTIDE SEQUENCE [LARGE SCALE GENOMIC DNA]</scope>
    <source>
        <strain evidence="4">HR-U</strain>
    </source>
</reference>
<dbReference type="PANTHER" id="PTHR30576">
    <property type="entry name" value="COLANIC BIOSYNTHESIS UDP-GLUCOSE LIPID CARRIER TRANSFERASE"/>
    <property type="match status" value="1"/>
</dbReference>
<feature type="domain" description="Bacterial sugar transferase" evidence="2">
    <location>
        <begin position="144"/>
        <end position="326"/>
    </location>
</feature>
<dbReference type="PANTHER" id="PTHR30576:SF0">
    <property type="entry name" value="UNDECAPRENYL-PHOSPHATE N-ACETYLGALACTOSAMINYL 1-PHOSPHATE TRANSFERASE-RELATED"/>
    <property type="match status" value="1"/>
</dbReference>
<comment type="caution">
    <text evidence="3">The sequence shown here is derived from an EMBL/GenBank/DDBJ whole genome shotgun (WGS) entry which is preliminary data.</text>
</comment>
<dbReference type="InterPro" id="IPR003362">
    <property type="entry name" value="Bact_transf"/>
</dbReference>
<dbReference type="AlphaFoldDB" id="A0A2S7IKE5"/>
<protein>
    <submittedName>
        <fullName evidence="3">Sugar transferase</fullName>
    </submittedName>
</protein>
<proteinExistence type="inferred from homology"/>